<comment type="cofactor">
    <cofactor evidence="2">
        <name>Zn(2+)</name>
        <dbReference type="ChEBI" id="CHEBI:29105"/>
    </cofactor>
</comment>
<keyword evidence="8" id="KW-0520">NAD</keyword>
<evidence type="ECO:0000256" key="10">
    <source>
        <dbReference type="RuleBase" id="RU003476"/>
    </source>
</evidence>
<name>A0AA96F4I3_9MICO</name>
<dbReference type="PANTHER" id="PTHR42904">
    <property type="entry name" value="NUDIX HYDROLASE, NUDC SUBFAMILY"/>
    <property type="match status" value="1"/>
</dbReference>
<dbReference type="GO" id="GO:0046872">
    <property type="term" value="F:metal ion binding"/>
    <property type="evidence" value="ECO:0007669"/>
    <property type="project" value="UniProtKB-KW"/>
</dbReference>
<dbReference type="GO" id="GO:0006742">
    <property type="term" value="P:NADP+ catabolic process"/>
    <property type="evidence" value="ECO:0007669"/>
    <property type="project" value="TreeGrafter"/>
</dbReference>
<dbReference type="InterPro" id="IPR049734">
    <property type="entry name" value="NudC-like_C"/>
</dbReference>
<evidence type="ECO:0000256" key="8">
    <source>
        <dbReference type="ARBA" id="ARBA00023027"/>
    </source>
</evidence>
<dbReference type="PRINTS" id="PR00502">
    <property type="entry name" value="NUDIXFAMILY"/>
</dbReference>
<dbReference type="Gene3D" id="3.90.79.10">
    <property type="entry name" value="Nucleoside Triphosphate Pyrophosphohydrolase"/>
    <property type="match status" value="1"/>
</dbReference>
<keyword evidence="6 10" id="KW-0378">Hydrolase</keyword>
<protein>
    <recommendedName>
        <fullName evidence="4">NAD(+) diphosphatase</fullName>
        <ecNumber evidence="4">3.6.1.22</ecNumber>
    </recommendedName>
</protein>
<evidence type="ECO:0000256" key="4">
    <source>
        <dbReference type="ARBA" id="ARBA00012381"/>
    </source>
</evidence>
<evidence type="ECO:0000313" key="13">
    <source>
        <dbReference type="Proteomes" id="UP001304125"/>
    </source>
</evidence>
<evidence type="ECO:0000256" key="1">
    <source>
        <dbReference type="ARBA" id="ARBA00001946"/>
    </source>
</evidence>
<evidence type="ECO:0000259" key="11">
    <source>
        <dbReference type="PROSITE" id="PS51462"/>
    </source>
</evidence>
<gene>
    <name evidence="12" type="primary">nudC</name>
    <name evidence="12" type="ORF">RN606_11190</name>
</gene>
<keyword evidence="13" id="KW-1185">Reference proteome</keyword>
<evidence type="ECO:0000256" key="7">
    <source>
        <dbReference type="ARBA" id="ARBA00022842"/>
    </source>
</evidence>
<dbReference type="NCBIfam" id="NF001299">
    <property type="entry name" value="PRK00241.1"/>
    <property type="match status" value="1"/>
</dbReference>
<dbReference type="GO" id="GO:0005829">
    <property type="term" value="C:cytosol"/>
    <property type="evidence" value="ECO:0007669"/>
    <property type="project" value="TreeGrafter"/>
</dbReference>
<dbReference type="InterPro" id="IPR020084">
    <property type="entry name" value="NUDIX_hydrolase_CS"/>
</dbReference>
<dbReference type="InterPro" id="IPR000086">
    <property type="entry name" value="NUDIX_hydrolase_dom"/>
</dbReference>
<feature type="domain" description="Nudix hydrolase" evidence="11">
    <location>
        <begin position="159"/>
        <end position="283"/>
    </location>
</feature>
<dbReference type="PANTHER" id="PTHR42904:SF6">
    <property type="entry name" value="NAD-CAPPED RNA HYDROLASE NUDT12"/>
    <property type="match status" value="1"/>
</dbReference>
<comment type="catalytic activity">
    <reaction evidence="9">
        <text>a 5'-end NAD(+)-phospho-ribonucleoside in mRNA + H2O = a 5'-end phospho-adenosine-phospho-ribonucleoside in mRNA + beta-nicotinamide D-ribonucleotide + 2 H(+)</text>
        <dbReference type="Rhea" id="RHEA:60876"/>
        <dbReference type="Rhea" id="RHEA-COMP:15698"/>
        <dbReference type="Rhea" id="RHEA-COMP:15719"/>
        <dbReference type="ChEBI" id="CHEBI:14649"/>
        <dbReference type="ChEBI" id="CHEBI:15377"/>
        <dbReference type="ChEBI" id="CHEBI:15378"/>
        <dbReference type="ChEBI" id="CHEBI:144029"/>
        <dbReference type="ChEBI" id="CHEBI:144051"/>
    </reaction>
    <physiologicalReaction direction="left-to-right" evidence="9">
        <dbReference type="Rhea" id="RHEA:60877"/>
    </physiologicalReaction>
</comment>
<reference evidence="12 13" key="1">
    <citation type="submission" date="2023-09" db="EMBL/GenBank/DDBJ databases">
        <title>Demequina sp. a novel bacteria isolated from Capsicum annuum.</title>
        <authorList>
            <person name="Humaira Z."/>
            <person name="Lee J."/>
            <person name="Cho D."/>
        </authorList>
    </citation>
    <scope>NUCLEOTIDE SEQUENCE [LARGE SCALE GENOMIC DNA]</scope>
    <source>
        <strain evidence="12 13">OYTSA14</strain>
    </source>
</reference>
<dbReference type="EC" id="3.6.1.22" evidence="4"/>
<evidence type="ECO:0000256" key="5">
    <source>
        <dbReference type="ARBA" id="ARBA00022723"/>
    </source>
</evidence>
<evidence type="ECO:0000256" key="9">
    <source>
        <dbReference type="ARBA" id="ARBA00023679"/>
    </source>
</evidence>
<dbReference type="InterPro" id="IPR015797">
    <property type="entry name" value="NUDIX_hydrolase-like_dom_sf"/>
</dbReference>
<sequence>MSDPWSRPDPLIVDRATELRDSADLDAATAIVVTEGRLLASAGRLVELPPAEHPEARLRVYLGRENGRDLIAIVPADPSFADGYDGIGGERLVGLRDLLQPFAAHGAEGLRDRELGSTAVALEAWHASHGHCARCGAATEPVKAGWVRRCPADGREHYPRVDPAVIVAIVDEADRLLLAHAAHWSPKRFSILAGYVEPGETFEQAVHREVWEESGIELTHVAYAGSQPWPFPASVMVGFTARTDATEASVDGEEITEARFVSREEIIALVADGEVVLAPHGSIARRLIESWFGGPITDPAPDERIDV</sequence>
<dbReference type="SUPFAM" id="SSF55811">
    <property type="entry name" value="Nudix"/>
    <property type="match status" value="1"/>
</dbReference>
<organism evidence="12 13">
    <name type="scientific">Demequina capsici</name>
    <dbReference type="NCBI Taxonomy" id="3075620"/>
    <lineage>
        <taxon>Bacteria</taxon>
        <taxon>Bacillati</taxon>
        <taxon>Actinomycetota</taxon>
        <taxon>Actinomycetes</taxon>
        <taxon>Micrococcales</taxon>
        <taxon>Demequinaceae</taxon>
        <taxon>Demequina</taxon>
    </lineage>
</organism>
<comment type="cofactor">
    <cofactor evidence="1">
        <name>Mg(2+)</name>
        <dbReference type="ChEBI" id="CHEBI:18420"/>
    </cofactor>
</comment>
<dbReference type="PROSITE" id="PS00893">
    <property type="entry name" value="NUDIX_BOX"/>
    <property type="match status" value="1"/>
</dbReference>
<dbReference type="GO" id="GO:0035529">
    <property type="term" value="F:NADH pyrophosphatase activity"/>
    <property type="evidence" value="ECO:0007669"/>
    <property type="project" value="TreeGrafter"/>
</dbReference>
<dbReference type="Pfam" id="PF09297">
    <property type="entry name" value="Zn_ribbon_NUD"/>
    <property type="match status" value="1"/>
</dbReference>
<evidence type="ECO:0000256" key="6">
    <source>
        <dbReference type="ARBA" id="ARBA00022801"/>
    </source>
</evidence>
<dbReference type="AlphaFoldDB" id="A0AA96F4I3"/>
<evidence type="ECO:0000313" key="12">
    <source>
        <dbReference type="EMBL" id="WNM23916.1"/>
    </source>
</evidence>
<comment type="similarity">
    <text evidence="3">Belongs to the Nudix hydrolase family. NudC subfamily.</text>
</comment>
<dbReference type="Gene3D" id="3.90.79.20">
    <property type="match status" value="1"/>
</dbReference>
<dbReference type="InterPro" id="IPR050241">
    <property type="entry name" value="NAD-cap_RNA_hydrolase_NudC"/>
</dbReference>
<dbReference type="Pfam" id="PF00293">
    <property type="entry name" value="NUDIX"/>
    <property type="match status" value="1"/>
</dbReference>
<dbReference type="InterPro" id="IPR015376">
    <property type="entry name" value="Znr_NADH_PPase"/>
</dbReference>
<dbReference type="Proteomes" id="UP001304125">
    <property type="component" value="Chromosome"/>
</dbReference>
<dbReference type="PROSITE" id="PS51462">
    <property type="entry name" value="NUDIX"/>
    <property type="match status" value="1"/>
</dbReference>
<dbReference type="CDD" id="cd03429">
    <property type="entry name" value="NUDIX_NADH_pyrophosphatase_Nudt13"/>
    <property type="match status" value="1"/>
</dbReference>
<keyword evidence="5" id="KW-0479">Metal-binding</keyword>
<proteinExistence type="inferred from homology"/>
<accession>A0AA96F4I3</accession>
<dbReference type="GO" id="GO:0019677">
    <property type="term" value="P:NAD+ catabolic process"/>
    <property type="evidence" value="ECO:0007669"/>
    <property type="project" value="TreeGrafter"/>
</dbReference>
<dbReference type="RefSeq" id="WP_313497199.1">
    <property type="nucleotide sequence ID" value="NZ_CP134879.1"/>
</dbReference>
<evidence type="ECO:0000256" key="3">
    <source>
        <dbReference type="ARBA" id="ARBA00009595"/>
    </source>
</evidence>
<evidence type="ECO:0000256" key="2">
    <source>
        <dbReference type="ARBA" id="ARBA00001947"/>
    </source>
</evidence>
<keyword evidence="7" id="KW-0460">Magnesium</keyword>
<dbReference type="EMBL" id="CP134879">
    <property type="protein sequence ID" value="WNM23916.1"/>
    <property type="molecule type" value="Genomic_DNA"/>
</dbReference>
<dbReference type="InterPro" id="IPR020476">
    <property type="entry name" value="Nudix_hydrolase"/>
</dbReference>